<dbReference type="OrthoDB" id="3539461at2"/>
<dbReference type="Pfam" id="PF19474">
    <property type="entry name" value="DUF6011"/>
    <property type="match status" value="1"/>
</dbReference>
<accession>A0A5S4F6F1</accession>
<reference evidence="1 2" key="1">
    <citation type="submission" date="2019-05" db="EMBL/GenBank/DDBJ databases">
        <title>Draft genome sequence of Nonomuraea turkmeniaca DSM 43926.</title>
        <authorList>
            <person name="Saricaoglu S."/>
            <person name="Isik K."/>
        </authorList>
    </citation>
    <scope>NUCLEOTIDE SEQUENCE [LARGE SCALE GENOMIC DNA]</scope>
    <source>
        <strain evidence="1 2">DSM 43926</strain>
    </source>
</reference>
<dbReference type="Proteomes" id="UP000309128">
    <property type="component" value="Unassembled WGS sequence"/>
</dbReference>
<sequence length="72" mass="7800">MTLLDLDEPATRDHVTRCTACKHTLTTPESRALGIGPDCAAKLGIAPRKPLRITGVPVWRDCAGQMALLDEM</sequence>
<dbReference type="EMBL" id="VCKY01000149">
    <property type="protein sequence ID" value="TMR11734.1"/>
    <property type="molecule type" value="Genomic_DNA"/>
</dbReference>
<dbReference type="InterPro" id="IPR046053">
    <property type="entry name" value="DUF6011"/>
</dbReference>
<protein>
    <submittedName>
        <fullName evidence="1">Uncharacterized protein</fullName>
    </submittedName>
</protein>
<proteinExistence type="predicted"/>
<keyword evidence="2" id="KW-1185">Reference proteome</keyword>
<evidence type="ECO:0000313" key="2">
    <source>
        <dbReference type="Proteomes" id="UP000309128"/>
    </source>
</evidence>
<name>A0A5S4F6F1_9ACTN</name>
<gene>
    <name evidence="1" type="ORF">ETD86_34765</name>
</gene>
<organism evidence="1 2">
    <name type="scientific">Nonomuraea turkmeniaca</name>
    <dbReference type="NCBI Taxonomy" id="103838"/>
    <lineage>
        <taxon>Bacteria</taxon>
        <taxon>Bacillati</taxon>
        <taxon>Actinomycetota</taxon>
        <taxon>Actinomycetes</taxon>
        <taxon>Streptosporangiales</taxon>
        <taxon>Streptosporangiaceae</taxon>
        <taxon>Nonomuraea</taxon>
    </lineage>
</organism>
<evidence type="ECO:0000313" key="1">
    <source>
        <dbReference type="EMBL" id="TMR11734.1"/>
    </source>
</evidence>
<dbReference type="RefSeq" id="WP_138670884.1">
    <property type="nucleotide sequence ID" value="NZ_VCKY01000149.1"/>
</dbReference>
<dbReference type="AlphaFoldDB" id="A0A5S4F6F1"/>
<comment type="caution">
    <text evidence="1">The sequence shown here is derived from an EMBL/GenBank/DDBJ whole genome shotgun (WGS) entry which is preliminary data.</text>
</comment>